<dbReference type="Proteomes" id="UP001221411">
    <property type="component" value="Unassembled WGS sequence"/>
</dbReference>
<dbReference type="EMBL" id="JAQNDO010000001">
    <property type="protein sequence ID" value="MDC0746439.1"/>
    <property type="molecule type" value="Genomic_DNA"/>
</dbReference>
<sequence>MSACSWVAKSFVPRAMSCMLFAWSSAMRRRLPAWATSSFEKATSRRRSVASAEA</sequence>
<dbReference type="RefSeq" id="WP_271924820.1">
    <property type="nucleotide sequence ID" value="NZ_JAQNDO010000001.1"/>
</dbReference>
<protein>
    <recommendedName>
        <fullName evidence="3">Secreted protein</fullName>
    </recommendedName>
</protein>
<evidence type="ECO:0008006" key="3">
    <source>
        <dbReference type="Google" id="ProtNLM"/>
    </source>
</evidence>
<evidence type="ECO:0000313" key="1">
    <source>
        <dbReference type="EMBL" id="MDC0746439.1"/>
    </source>
</evidence>
<accession>A0ABT5EYG7</accession>
<keyword evidence="2" id="KW-1185">Reference proteome</keyword>
<proteinExistence type="predicted"/>
<reference evidence="1 2" key="1">
    <citation type="submission" date="2022-11" db="EMBL/GenBank/DDBJ databases">
        <title>Minimal conservation of predation-associated metabolite biosynthetic gene clusters underscores biosynthetic potential of Myxococcota including descriptions for ten novel species: Archangium lansinium sp. nov., Myxococcus landrumus sp. nov., Nannocystis bai.</title>
        <authorList>
            <person name="Ahearne A."/>
            <person name="Stevens C."/>
            <person name="Dowd S."/>
        </authorList>
    </citation>
    <scope>NUCLEOTIDE SEQUENCE [LARGE SCALE GENOMIC DNA]</scope>
    <source>
        <strain evidence="1 2">RJM3</strain>
    </source>
</reference>
<comment type="caution">
    <text evidence="1">The sequence shown here is derived from an EMBL/GenBank/DDBJ whole genome shotgun (WGS) entry which is preliminary data.</text>
</comment>
<evidence type="ECO:0000313" key="2">
    <source>
        <dbReference type="Proteomes" id="UP001221411"/>
    </source>
</evidence>
<organism evidence="1 2">
    <name type="scientific">Polyangium mundeleinium</name>
    <dbReference type="NCBI Taxonomy" id="2995306"/>
    <lineage>
        <taxon>Bacteria</taxon>
        <taxon>Pseudomonadati</taxon>
        <taxon>Myxococcota</taxon>
        <taxon>Polyangia</taxon>
        <taxon>Polyangiales</taxon>
        <taxon>Polyangiaceae</taxon>
        <taxon>Polyangium</taxon>
    </lineage>
</organism>
<gene>
    <name evidence="1" type="ORF">POL67_34245</name>
</gene>
<name>A0ABT5EYG7_9BACT</name>